<evidence type="ECO:0000259" key="1">
    <source>
        <dbReference type="Pfam" id="PF05658"/>
    </source>
</evidence>
<dbReference type="EMBL" id="JABMKT010000034">
    <property type="protein sequence ID" value="NYV28326.1"/>
    <property type="molecule type" value="Genomic_DNA"/>
</dbReference>
<accession>A0A7Z0T7I5</accession>
<dbReference type="CDD" id="cd12820">
    <property type="entry name" value="LbR_YadA-like"/>
    <property type="match status" value="1"/>
</dbReference>
<dbReference type="GO" id="GO:0019867">
    <property type="term" value="C:outer membrane"/>
    <property type="evidence" value="ECO:0007669"/>
    <property type="project" value="InterPro"/>
</dbReference>
<feature type="domain" description="Trimeric autotransporter adhesin YadA-like stalk" evidence="2">
    <location>
        <begin position="620"/>
        <end position="660"/>
    </location>
</feature>
<feature type="domain" description="Trimeric autotransporter adhesin YadA-like head" evidence="1">
    <location>
        <begin position="558"/>
        <end position="580"/>
    </location>
</feature>
<dbReference type="Pfam" id="PF05658">
    <property type="entry name" value="YadA_head"/>
    <property type="match status" value="4"/>
</dbReference>
<organism evidence="3 4">
    <name type="scientific">Streptobacillus felis</name>
    <dbReference type="NCBI Taxonomy" id="1384509"/>
    <lineage>
        <taxon>Bacteria</taxon>
        <taxon>Fusobacteriati</taxon>
        <taxon>Fusobacteriota</taxon>
        <taxon>Fusobacteriia</taxon>
        <taxon>Fusobacteriales</taxon>
        <taxon>Leptotrichiaceae</taxon>
        <taxon>Streptobacillus</taxon>
    </lineage>
</organism>
<dbReference type="InterPro" id="IPR008635">
    <property type="entry name" value="Coiled_stalk_dom"/>
</dbReference>
<dbReference type="RefSeq" id="WP_218950342.1">
    <property type="nucleotide sequence ID" value="NZ_JABMKT010000034.1"/>
</dbReference>
<dbReference type="Gene3D" id="1.20.5.170">
    <property type="match status" value="1"/>
</dbReference>
<feature type="domain" description="Trimeric autotransporter adhesin YadA-like head" evidence="1">
    <location>
        <begin position="223"/>
        <end position="246"/>
    </location>
</feature>
<evidence type="ECO:0000259" key="2">
    <source>
        <dbReference type="Pfam" id="PF05662"/>
    </source>
</evidence>
<dbReference type="InterPro" id="IPR011049">
    <property type="entry name" value="Serralysin-like_metalloprot_C"/>
</dbReference>
<dbReference type="Proteomes" id="UP000526184">
    <property type="component" value="Unassembled WGS sequence"/>
</dbReference>
<feature type="domain" description="Trimeric autotransporter adhesin YadA-like head" evidence="1">
    <location>
        <begin position="512"/>
        <end position="538"/>
    </location>
</feature>
<feature type="domain" description="Trimeric autotransporter adhesin YadA-like stalk" evidence="2">
    <location>
        <begin position="290"/>
        <end position="317"/>
    </location>
</feature>
<dbReference type="AlphaFoldDB" id="A0A7Z0T7I5"/>
<name>A0A7Z0T7I5_9FUSO</name>
<evidence type="ECO:0000313" key="4">
    <source>
        <dbReference type="Proteomes" id="UP000526184"/>
    </source>
</evidence>
<gene>
    <name evidence="3" type="ORF">HP397_05865</name>
</gene>
<dbReference type="Gene3D" id="2.150.10.10">
    <property type="entry name" value="Serralysin-like metalloprotease, C-terminal"/>
    <property type="match status" value="3"/>
</dbReference>
<feature type="domain" description="Trimeric autotransporter adhesin YadA-like head" evidence="1">
    <location>
        <begin position="123"/>
        <end position="147"/>
    </location>
</feature>
<keyword evidence="4" id="KW-1185">Reference proteome</keyword>
<feature type="non-terminal residue" evidence="3">
    <location>
        <position position="1162"/>
    </location>
</feature>
<dbReference type="Pfam" id="PF05662">
    <property type="entry name" value="YadA_stalk"/>
    <property type="match status" value="3"/>
</dbReference>
<protein>
    <submittedName>
        <fullName evidence="3">Uncharacterized protein</fullName>
    </submittedName>
</protein>
<dbReference type="InterPro" id="IPR008640">
    <property type="entry name" value="Adhesin_Head_dom"/>
</dbReference>
<comment type="caution">
    <text evidence="3">The sequence shown here is derived from an EMBL/GenBank/DDBJ whole genome shotgun (WGS) entry which is preliminary data.</text>
</comment>
<dbReference type="SUPFAM" id="SSF101967">
    <property type="entry name" value="Adhesin YadA, collagen-binding domain"/>
    <property type="match status" value="2"/>
</dbReference>
<feature type="domain" description="Trimeric autotransporter adhesin YadA-like stalk" evidence="2">
    <location>
        <begin position="1001"/>
        <end position="1033"/>
    </location>
</feature>
<proteinExistence type="predicted"/>
<sequence length="1162" mass="117418">MNKNQEIEKTLKRYLKRKISITKGTLTAFLITGLLISSDIFAGTNQPNHSIGSGTVSGGTDNYALGGNIVKSSGNANTAIGSNSRVGYSGARLNQSLAIGGAEANTGEADIAWGRNNLSGAWARGDQSIALGSNTISWGDSSIVIGGDDVDSASGKTTTYTKQDGSQASGTLEQAFKELTGGSLSARSYISTMAKHAAIAMGAKTKAGDLSVALGTFSNAEPTNSVALGSGAKATKDNSVAIGGGSETDRAGVAQTSQVIEGVTFSWAGGDRVLPGDVVSFGKTGYERQLKNVAPGQITQDSTDAVNGSQLYGIADTLLKKMEPTYFHTNYNSTTQEAGNSTTNKGTPDTKAGALGAYSLTAGVNTKAEGEKGVSIGYNAYNKSNSGISIGNEAGKGTANTGTSNIYIGKLAGENQTGNSVYHNIAIGENSGKGTTKGHNISLGYNAGQNTNTEDNVSIGQSSSVSGGSNTDGQRVAIGGASKAANAGAVAIGAVSNSTGINAVTVGKNASASGVNSTALGAGSSAAGSYSIAMGDKSNSANQHTIAMGYEAKTTSDFSVAIGGTSNASVARSVALGYGSTTKDAVATNQATVGPLTYNGFAGSSPDSVVSFGTAGKERQLQNVAAGQISKTSTDAINGSQLYATNNALGNLTNAAKTILGGNAAITSSGDQAGKITMTNIGDTGKDNIHDAIKAAKTEVTGTGPIVINPVTTGSNGQKIYNVTVTKGDLTSASPTYLTVTDGTGKLLGGNASIDLTQATKDKIDNAAKKDLSNVTNDTVTSKVNKGNLTSANPTYLTVTNGTGKLIGGDASIDLSQDIKNKIDNAAKNDLSNLTQAGKNVINNLAKQAINVVEGTNTHVKVDDKANGTKTFTVHADKSTTSVSTALSMTTTPTTDSTTGVVTTNYAIDLSKTTKDNIAAGKAAKDVIDTQGLTFTGDKGTTGVKKLGSTIAVTGDANIKTNATSNGVELSLNKDITIDSVTVNNGPTINNSGINMNNKPITNLAPGQNGTDAVNKNQLDEATKAAKTEVTGTGPIVINPVTTGSNGQKIYNVTVTKGDLTSASPTYLTVTDGTGKLLGGNASIDLTQATKDKIDNAAKKDLSNVTNDTVTSKVNKGNLTSANPTYLTVTNGTGKLIGGDASIDLSQDIKNKIDNAAKNDLS</sequence>
<reference evidence="3 4" key="1">
    <citation type="submission" date="2020-05" db="EMBL/GenBank/DDBJ databases">
        <title>Streptobacillus felis strain LHL191014123.</title>
        <authorList>
            <person name="Fawzy A."/>
            <person name="Rau J."/>
            <person name="Risse K."/>
            <person name="Schauerte N."/>
            <person name="Geiger C."/>
            <person name="Blom J."/>
            <person name="Imirzalioglu C."/>
            <person name="Falgenhauer J."/>
            <person name="Bach A."/>
            <person name="Herden C."/>
            <person name="Eisenberg T."/>
        </authorList>
    </citation>
    <scope>NUCLEOTIDE SEQUENCE [LARGE SCALE GENOMIC DNA]</scope>
    <source>
        <strain evidence="3 4">LHL191014123</strain>
    </source>
</reference>
<evidence type="ECO:0000313" key="3">
    <source>
        <dbReference type="EMBL" id="NYV28326.1"/>
    </source>
</evidence>